<sequence>MKQRKRTTCSSRLLIALSFVAVAYLPACATNDAAAQDYDLESNYDVDEEVELTFSDIEVEDRSRRLEVEYTLQDRDWRWARDNEYDLWLTLYAPSGGDYVFVHGMPLQSYRGRVLFPNHVRYYDYPYVGLCVVAVGVGEVFEPGYGYVCEDPVRVTIRKRQKVRWYDTRVNFTLGFHYGLYSYPWFHPYYGFYYPRYYYGPYPPRAIIHYGKYRHYYPRHHRRDYKRHDKYDRRKDYRDRYDRRRDYDRRDRRDRVERRRREPTRPAARPDQRNLKFRSPTRVEQRERQRRAPTRPRIERPTINPQRVTPRQVRPQQIRPQQIRPQQVRPQQVRPQQVRPQRIQPRQHQIRPRQQRIRGTRPATRPRQPTRGTRPPTRPRGR</sequence>
<dbReference type="Proteomes" id="UP000315995">
    <property type="component" value="Chromosome"/>
</dbReference>
<organism evidence="3 4">
    <name type="scientific">Persicimonas caeni</name>
    <dbReference type="NCBI Taxonomy" id="2292766"/>
    <lineage>
        <taxon>Bacteria</taxon>
        <taxon>Deltaproteobacteria</taxon>
        <taxon>Bradymonadales</taxon>
        <taxon>Bradymonadaceae</taxon>
        <taxon>Persicimonas</taxon>
    </lineage>
</organism>
<name>A0A4Y6PXS4_PERCE</name>
<protein>
    <recommendedName>
        <fullName evidence="5">DUF3300 domain-containing protein</fullName>
    </recommendedName>
</protein>
<dbReference type="AlphaFoldDB" id="A0A4Y6PXS4"/>
<feature type="compositionally biased region" description="Basic and acidic residues" evidence="1">
    <location>
        <begin position="252"/>
        <end position="274"/>
    </location>
</feature>
<feature type="signal peptide" evidence="2">
    <location>
        <begin position="1"/>
        <end position="29"/>
    </location>
</feature>
<evidence type="ECO:0000313" key="3">
    <source>
        <dbReference type="EMBL" id="QDG52797.1"/>
    </source>
</evidence>
<dbReference type="EMBL" id="CP041186">
    <property type="protein sequence ID" value="QDG52797.1"/>
    <property type="molecule type" value="Genomic_DNA"/>
</dbReference>
<reference evidence="3 4" key="1">
    <citation type="submission" date="2019-06" db="EMBL/GenBank/DDBJ databases">
        <title>Persicimonas caeni gen. nov., sp. nov., a predatory bacterium isolated from solar saltern.</title>
        <authorList>
            <person name="Wang S."/>
        </authorList>
    </citation>
    <scope>NUCLEOTIDE SEQUENCE [LARGE SCALE GENOMIC DNA]</scope>
    <source>
        <strain evidence="3 4">YN101</strain>
    </source>
</reference>
<feature type="chain" id="PRO_5030106648" description="DUF3300 domain-containing protein" evidence="2">
    <location>
        <begin position="30"/>
        <end position="382"/>
    </location>
</feature>
<feature type="compositionally biased region" description="Basic residues" evidence="1">
    <location>
        <begin position="348"/>
        <end position="359"/>
    </location>
</feature>
<keyword evidence="2" id="KW-0732">Signal</keyword>
<proteinExistence type="predicted"/>
<keyword evidence="4" id="KW-1185">Reference proteome</keyword>
<evidence type="ECO:0008006" key="5">
    <source>
        <dbReference type="Google" id="ProtNLM"/>
    </source>
</evidence>
<feature type="region of interest" description="Disordered" evidence="1">
    <location>
        <begin position="252"/>
        <end position="382"/>
    </location>
</feature>
<evidence type="ECO:0000313" key="4">
    <source>
        <dbReference type="Proteomes" id="UP000315995"/>
    </source>
</evidence>
<evidence type="ECO:0000256" key="1">
    <source>
        <dbReference type="SAM" id="MobiDB-lite"/>
    </source>
</evidence>
<dbReference type="RefSeq" id="WP_141199260.1">
    <property type="nucleotide sequence ID" value="NZ_CP041186.1"/>
</dbReference>
<feature type="compositionally biased region" description="Low complexity" evidence="1">
    <location>
        <begin position="301"/>
        <end position="347"/>
    </location>
</feature>
<accession>A0A5B8YEE3</accession>
<feature type="compositionally biased region" description="Low complexity" evidence="1">
    <location>
        <begin position="360"/>
        <end position="375"/>
    </location>
</feature>
<evidence type="ECO:0000256" key="2">
    <source>
        <dbReference type="SAM" id="SignalP"/>
    </source>
</evidence>
<accession>A0A4Y6PXS4</accession>
<gene>
    <name evidence="3" type="ORF">FIV42_19225</name>
</gene>